<gene>
    <name evidence="4" type="ORF">M422DRAFT_785928</name>
</gene>
<comment type="similarity">
    <text evidence="1">Belongs to the aldehyde dehydrogenase family.</text>
</comment>
<dbReference type="GO" id="GO:0005737">
    <property type="term" value="C:cytoplasm"/>
    <property type="evidence" value="ECO:0007669"/>
    <property type="project" value="TreeGrafter"/>
</dbReference>
<dbReference type="HOGENOM" id="CLU_1696621_0_0_1"/>
<accession>A0A0C9TQI9</accession>
<feature type="domain" description="Aldehyde dehydrogenase" evidence="3">
    <location>
        <begin position="12"/>
        <end position="136"/>
    </location>
</feature>
<dbReference type="InterPro" id="IPR015590">
    <property type="entry name" value="Aldehyde_DH_dom"/>
</dbReference>
<evidence type="ECO:0000313" key="5">
    <source>
        <dbReference type="Proteomes" id="UP000054279"/>
    </source>
</evidence>
<dbReference type="EMBL" id="KN837516">
    <property type="protein sequence ID" value="KIJ24214.1"/>
    <property type="molecule type" value="Genomic_DNA"/>
</dbReference>
<dbReference type="AlphaFoldDB" id="A0A0C9TQI9"/>
<evidence type="ECO:0000313" key="4">
    <source>
        <dbReference type="EMBL" id="KIJ24214.1"/>
    </source>
</evidence>
<dbReference type="GO" id="GO:0004029">
    <property type="term" value="F:aldehyde dehydrogenase (NAD+) activity"/>
    <property type="evidence" value="ECO:0007669"/>
    <property type="project" value="TreeGrafter"/>
</dbReference>
<proteinExistence type="inferred from homology"/>
<protein>
    <recommendedName>
        <fullName evidence="3">Aldehyde dehydrogenase domain-containing protein</fullName>
    </recommendedName>
</protein>
<dbReference type="InterPro" id="IPR016162">
    <property type="entry name" value="Ald_DH_N"/>
</dbReference>
<dbReference type="GO" id="GO:0006081">
    <property type="term" value="P:aldehyde metabolic process"/>
    <property type="evidence" value="ECO:0007669"/>
    <property type="project" value="InterPro"/>
</dbReference>
<evidence type="ECO:0000256" key="1">
    <source>
        <dbReference type="ARBA" id="ARBA00009986"/>
    </source>
</evidence>
<dbReference type="PANTHER" id="PTHR43570">
    <property type="entry name" value="ALDEHYDE DEHYDROGENASE"/>
    <property type="match status" value="1"/>
</dbReference>
<sequence length="155" mass="18172">MDEKLQYTSILEIEKIHSELRASFKAGRARQLTFRKQQLLQMAYMFQDNLEAFQQSLREDLGRPEFETAIMDVGTLVGDALFAYKNVKKWAKPQKAPYDPMYSVFKPTMHKEPKGVVLIISPYNYPLHCIGAMVIPYFLFRFVQSLIQVYLRLVR</sequence>
<evidence type="ECO:0000256" key="2">
    <source>
        <dbReference type="ARBA" id="ARBA00023002"/>
    </source>
</evidence>
<dbReference type="Pfam" id="PF00171">
    <property type="entry name" value="Aldedh"/>
    <property type="match status" value="1"/>
</dbReference>
<dbReference type="OrthoDB" id="440325at2759"/>
<name>A0A0C9TQI9_SPHS4</name>
<keyword evidence="5" id="KW-1185">Reference proteome</keyword>
<evidence type="ECO:0000259" key="3">
    <source>
        <dbReference type="Pfam" id="PF00171"/>
    </source>
</evidence>
<keyword evidence="2" id="KW-0560">Oxidoreductase</keyword>
<dbReference type="InterPro" id="IPR016161">
    <property type="entry name" value="Ald_DH/histidinol_DH"/>
</dbReference>
<dbReference type="Gene3D" id="3.40.605.10">
    <property type="entry name" value="Aldehyde Dehydrogenase, Chain A, domain 1"/>
    <property type="match status" value="1"/>
</dbReference>
<organism evidence="4 5">
    <name type="scientific">Sphaerobolus stellatus (strain SS14)</name>
    <dbReference type="NCBI Taxonomy" id="990650"/>
    <lineage>
        <taxon>Eukaryota</taxon>
        <taxon>Fungi</taxon>
        <taxon>Dikarya</taxon>
        <taxon>Basidiomycota</taxon>
        <taxon>Agaricomycotina</taxon>
        <taxon>Agaricomycetes</taxon>
        <taxon>Phallomycetidae</taxon>
        <taxon>Geastrales</taxon>
        <taxon>Sphaerobolaceae</taxon>
        <taxon>Sphaerobolus</taxon>
    </lineage>
</organism>
<reference evidence="4 5" key="1">
    <citation type="submission" date="2014-06" db="EMBL/GenBank/DDBJ databases">
        <title>Evolutionary Origins and Diversification of the Mycorrhizal Mutualists.</title>
        <authorList>
            <consortium name="DOE Joint Genome Institute"/>
            <consortium name="Mycorrhizal Genomics Consortium"/>
            <person name="Kohler A."/>
            <person name="Kuo A."/>
            <person name="Nagy L.G."/>
            <person name="Floudas D."/>
            <person name="Copeland A."/>
            <person name="Barry K.W."/>
            <person name="Cichocki N."/>
            <person name="Veneault-Fourrey C."/>
            <person name="LaButti K."/>
            <person name="Lindquist E.A."/>
            <person name="Lipzen A."/>
            <person name="Lundell T."/>
            <person name="Morin E."/>
            <person name="Murat C."/>
            <person name="Riley R."/>
            <person name="Ohm R."/>
            <person name="Sun H."/>
            <person name="Tunlid A."/>
            <person name="Henrissat B."/>
            <person name="Grigoriev I.V."/>
            <person name="Hibbett D.S."/>
            <person name="Martin F."/>
        </authorList>
    </citation>
    <scope>NUCLEOTIDE SEQUENCE [LARGE SCALE GENOMIC DNA]</scope>
    <source>
        <strain evidence="4 5">SS14</strain>
    </source>
</reference>
<dbReference type="InterPro" id="IPR012394">
    <property type="entry name" value="Aldehyde_DH_NAD(P)"/>
</dbReference>
<dbReference type="SUPFAM" id="SSF53720">
    <property type="entry name" value="ALDH-like"/>
    <property type="match status" value="1"/>
</dbReference>
<dbReference type="PANTHER" id="PTHR43570:SF16">
    <property type="entry name" value="ALDEHYDE DEHYDROGENASE TYPE III, ISOFORM Q"/>
    <property type="match status" value="1"/>
</dbReference>
<dbReference type="Proteomes" id="UP000054279">
    <property type="component" value="Unassembled WGS sequence"/>
</dbReference>